<dbReference type="HOGENOM" id="CLU_032511_0_0_1"/>
<reference evidence="2" key="2">
    <citation type="submission" date="2025-08" db="UniProtKB">
        <authorList>
            <consortium name="Ensembl"/>
        </authorList>
    </citation>
    <scope>IDENTIFICATION</scope>
    <source>
        <strain evidence="2">Hereford</strain>
    </source>
</reference>
<gene>
    <name evidence="2 4" type="primary">TMEM26</name>
</gene>
<dbReference type="FunCoup" id="F1N1S4">
    <property type="interactions" value="15"/>
</dbReference>
<name>F1N1S4_BOVIN</name>
<sequence length="386" mass="43739">MEGLVLLNALATRLLFVLHSLVGVWRVTVVKKEPWYWLLALLNLLLFLETALTLKFKRGRGYKWFSPAIFLYLISIVPSLWLLEMHHETQYCSSQFGGLSQNTSRKENFNQTLLSAEHTNRADDLIATVRAFSLYVKGSNKSPFHLAKVFVNNLSTVCEKVWTLGLHQTFLLMLIIGRWLLPIGSGITRDQLSQLLLMFVGTAADILEFTSETLEEENVRNSPALVYSILVIWTWSMLQFPLDLAVQNVVCPVSMTTRGFSSRFFCQYSADLWNIGISIFIQDGPFLVVRLILMTYFEVINQMLVFFAAKNFLVVVLQFYRLVVLALDVRASLRSQRERLKGEHRCPDVPAECGVSPEAWPGSSMEALAIPLQASPVTSDDSHPTP</sequence>
<accession>F1N1S4</accession>
<feature type="transmembrane region" description="Helical" evidence="1">
    <location>
        <begin position="7"/>
        <end position="28"/>
    </location>
</feature>
<feature type="transmembrane region" description="Helical" evidence="1">
    <location>
        <begin position="272"/>
        <end position="297"/>
    </location>
</feature>
<evidence type="ECO:0000313" key="3">
    <source>
        <dbReference type="Proteomes" id="UP000009136"/>
    </source>
</evidence>
<dbReference type="InterPro" id="IPR019169">
    <property type="entry name" value="Transmembrane_26"/>
</dbReference>
<dbReference type="Proteomes" id="UP000009136">
    <property type="component" value="Chromosome 28"/>
</dbReference>
<organism evidence="2 3">
    <name type="scientific">Bos taurus</name>
    <name type="common">Bovine</name>
    <dbReference type="NCBI Taxonomy" id="9913"/>
    <lineage>
        <taxon>Eukaryota</taxon>
        <taxon>Metazoa</taxon>
        <taxon>Chordata</taxon>
        <taxon>Craniata</taxon>
        <taxon>Vertebrata</taxon>
        <taxon>Euteleostomi</taxon>
        <taxon>Mammalia</taxon>
        <taxon>Eutheria</taxon>
        <taxon>Laurasiatheria</taxon>
        <taxon>Artiodactyla</taxon>
        <taxon>Ruminantia</taxon>
        <taxon>Pecora</taxon>
        <taxon>Bovidae</taxon>
        <taxon>Bovinae</taxon>
        <taxon>Bos</taxon>
    </lineage>
</organism>
<protein>
    <submittedName>
        <fullName evidence="2">Transmembrane protein 26</fullName>
    </submittedName>
</protein>
<feature type="transmembrane region" description="Helical" evidence="1">
    <location>
        <begin position="303"/>
        <end position="327"/>
    </location>
</feature>
<feature type="transmembrane region" description="Helical" evidence="1">
    <location>
        <begin position="64"/>
        <end position="83"/>
    </location>
</feature>
<feature type="transmembrane region" description="Helical" evidence="1">
    <location>
        <begin position="34"/>
        <end position="52"/>
    </location>
</feature>
<keyword evidence="1" id="KW-1133">Transmembrane helix</keyword>
<dbReference type="VEuPathDB" id="HostDB:ENSBTAG00000014484"/>
<dbReference type="PANTHER" id="PTHR22168:SF3">
    <property type="entry name" value="TRANSMEMBRANE PROTEIN 26"/>
    <property type="match status" value="1"/>
</dbReference>
<dbReference type="AlphaFoldDB" id="F1N1S4"/>
<evidence type="ECO:0000256" key="1">
    <source>
        <dbReference type="SAM" id="Phobius"/>
    </source>
</evidence>
<keyword evidence="1" id="KW-0812">Transmembrane</keyword>
<dbReference type="VGNC" id="VGNC:36068">
    <property type="gene designation" value="TMEM26"/>
</dbReference>
<dbReference type="PaxDb" id="9913-ENSBTAP00000019258"/>
<evidence type="ECO:0000313" key="4">
    <source>
        <dbReference type="VGNC" id="VGNC:36068"/>
    </source>
</evidence>
<dbReference type="Bgee" id="ENSBTAG00000014484">
    <property type="expression patterns" value="Expressed in hypothalamus and 63 other cell types or tissues"/>
</dbReference>
<dbReference type="Pfam" id="PF09772">
    <property type="entry name" value="Tmem26"/>
    <property type="match status" value="1"/>
</dbReference>
<dbReference type="PANTHER" id="PTHR22168">
    <property type="entry name" value="TMEM26 PROTEIN"/>
    <property type="match status" value="1"/>
</dbReference>
<dbReference type="InParanoid" id="F1N1S4"/>
<proteinExistence type="predicted"/>
<dbReference type="Ensembl" id="ENSBTAT00000019258.5">
    <property type="protein sequence ID" value="ENSBTAP00000019258.5"/>
    <property type="gene ID" value="ENSBTAG00000014484.5"/>
</dbReference>
<evidence type="ECO:0000313" key="2">
    <source>
        <dbReference type="Ensembl" id="ENSBTAP00000019258.5"/>
    </source>
</evidence>
<dbReference type="eggNOG" id="KOG4610">
    <property type="taxonomic scope" value="Eukaryota"/>
</dbReference>
<dbReference type="OrthoDB" id="10042902at2759"/>
<keyword evidence="1" id="KW-0472">Membrane</keyword>
<dbReference type="STRING" id="9913.ENSBTAP00000019258"/>
<reference evidence="2" key="1">
    <citation type="submission" date="2018-03" db="EMBL/GenBank/DDBJ databases">
        <title>ARS-UCD1.2.</title>
        <authorList>
            <person name="Rosen B.D."/>
            <person name="Bickhart D.M."/>
            <person name="Koren S."/>
            <person name="Schnabel R.D."/>
            <person name="Hall R."/>
            <person name="Zimin A."/>
            <person name="Dreischer C."/>
            <person name="Schultheiss S."/>
            <person name="Schroeder S.G."/>
            <person name="Elsik C.G."/>
            <person name="Couldrey C."/>
            <person name="Liu G.E."/>
            <person name="Van Tassell C.P."/>
            <person name="Phillippy A.M."/>
            <person name="Smith T.P.L."/>
            <person name="Medrano J.F."/>
        </authorList>
    </citation>
    <scope>NUCLEOTIDE SEQUENCE [LARGE SCALE GENOMIC DNA]</scope>
    <source>
        <strain evidence="2">Hereford</strain>
    </source>
</reference>
<keyword evidence="3" id="KW-1185">Reference proteome</keyword>
<dbReference type="GeneTree" id="ENSGT00390000014794"/>
<reference evidence="2" key="3">
    <citation type="submission" date="2025-09" db="UniProtKB">
        <authorList>
            <consortium name="Ensembl"/>
        </authorList>
    </citation>
    <scope>IDENTIFICATION</scope>
    <source>
        <strain evidence="2">Hereford</strain>
    </source>
</reference>